<evidence type="ECO:0000256" key="5">
    <source>
        <dbReference type="ARBA" id="ARBA00023136"/>
    </source>
</evidence>
<dbReference type="Proteomes" id="UP001485043">
    <property type="component" value="Unassembled WGS sequence"/>
</dbReference>
<keyword evidence="4" id="KW-0808">Transferase</keyword>
<evidence type="ECO:0000313" key="9">
    <source>
        <dbReference type="EMBL" id="KAK9867809.1"/>
    </source>
</evidence>
<keyword evidence="7" id="KW-0812">Transmembrane</keyword>
<dbReference type="GO" id="GO:0016757">
    <property type="term" value="F:glycosyltransferase activity"/>
    <property type="evidence" value="ECO:0007669"/>
    <property type="project" value="UniProtKB-KW"/>
</dbReference>
<organism evidence="9 10">
    <name type="scientific">Apatococcus fuscideae</name>
    <dbReference type="NCBI Taxonomy" id="2026836"/>
    <lineage>
        <taxon>Eukaryota</taxon>
        <taxon>Viridiplantae</taxon>
        <taxon>Chlorophyta</taxon>
        <taxon>core chlorophytes</taxon>
        <taxon>Trebouxiophyceae</taxon>
        <taxon>Chlorellales</taxon>
        <taxon>Chlorellaceae</taxon>
        <taxon>Apatococcus</taxon>
    </lineage>
</organism>
<name>A0AAW1THS1_9CHLO</name>
<protein>
    <recommendedName>
        <fullName evidence="8">Glycosyltransferase 2-like domain-containing protein</fullName>
    </recommendedName>
</protein>
<dbReference type="Pfam" id="PF00535">
    <property type="entry name" value="Glycos_transf_2"/>
    <property type="match status" value="1"/>
</dbReference>
<dbReference type="Gene3D" id="3.90.550.10">
    <property type="entry name" value="Spore Coat Polysaccharide Biosynthesis Protein SpsA, Chain A"/>
    <property type="match status" value="1"/>
</dbReference>
<evidence type="ECO:0000256" key="6">
    <source>
        <dbReference type="SAM" id="MobiDB-lite"/>
    </source>
</evidence>
<evidence type="ECO:0000256" key="7">
    <source>
        <dbReference type="SAM" id="Phobius"/>
    </source>
</evidence>
<gene>
    <name evidence="9" type="ORF">WJX84_009454</name>
</gene>
<dbReference type="InterPro" id="IPR001173">
    <property type="entry name" value="Glyco_trans_2-like"/>
</dbReference>
<evidence type="ECO:0000313" key="10">
    <source>
        <dbReference type="Proteomes" id="UP001485043"/>
    </source>
</evidence>
<dbReference type="PANTHER" id="PTHR43646">
    <property type="entry name" value="GLYCOSYLTRANSFERASE"/>
    <property type="match status" value="1"/>
</dbReference>
<dbReference type="AlphaFoldDB" id="A0AAW1THS1"/>
<keyword evidence="5 7" id="KW-0472">Membrane</keyword>
<dbReference type="PANTHER" id="PTHR43646:SF2">
    <property type="entry name" value="GLYCOSYLTRANSFERASE 2-LIKE DOMAIN-CONTAINING PROTEIN"/>
    <property type="match status" value="1"/>
</dbReference>
<accession>A0AAW1THS1</accession>
<evidence type="ECO:0000256" key="4">
    <source>
        <dbReference type="ARBA" id="ARBA00022679"/>
    </source>
</evidence>
<evidence type="ECO:0000256" key="1">
    <source>
        <dbReference type="ARBA" id="ARBA00004236"/>
    </source>
</evidence>
<reference evidence="9 10" key="1">
    <citation type="journal article" date="2024" name="Nat. Commun.">
        <title>Phylogenomics reveals the evolutionary origins of lichenization in chlorophyte algae.</title>
        <authorList>
            <person name="Puginier C."/>
            <person name="Libourel C."/>
            <person name="Otte J."/>
            <person name="Skaloud P."/>
            <person name="Haon M."/>
            <person name="Grisel S."/>
            <person name="Petersen M."/>
            <person name="Berrin J.G."/>
            <person name="Delaux P.M."/>
            <person name="Dal Grande F."/>
            <person name="Keller J."/>
        </authorList>
    </citation>
    <scope>NUCLEOTIDE SEQUENCE [LARGE SCALE GENOMIC DNA]</scope>
    <source>
        <strain evidence="9 10">SAG 2523</strain>
    </source>
</reference>
<dbReference type="InterPro" id="IPR029044">
    <property type="entry name" value="Nucleotide-diphossugar_trans"/>
</dbReference>
<comment type="caution">
    <text evidence="9">The sequence shown here is derived from an EMBL/GenBank/DDBJ whole genome shotgun (WGS) entry which is preliminary data.</text>
</comment>
<feature type="domain" description="Glycosyltransferase 2-like" evidence="8">
    <location>
        <begin position="85"/>
        <end position="176"/>
    </location>
</feature>
<dbReference type="GO" id="GO:0005886">
    <property type="term" value="C:plasma membrane"/>
    <property type="evidence" value="ECO:0007669"/>
    <property type="project" value="UniProtKB-SubCell"/>
</dbReference>
<keyword evidence="7" id="KW-1133">Transmembrane helix</keyword>
<keyword evidence="10" id="KW-1185">Reference proteome</keyword>
<sequence length="276" mass="30455">MLCGAFLPISNIQNNRSGASPRHGTGGNRPNILKQLGEGDPGETGGSSWVACLILLACVWSIAAYLYDLWQHRDWREKTACQQVSVIIPALNEELGIQSTLAYLQQCQPLVHQVIVVDGGSSDRTVQLAEEMGAKVVESSRGRARQMNTGVQAATGDLLCFLHADSLPPRQLVNAVRRTLFPPRTVLGGFLVLIKTAPDKLLWFMTGHHLLKTFYIPLLARPLSTFRGARLLFGDQTLFCRKRDFEHVVYFTSKFATPGGSPRGDLPQMIEAFLLI</sequence>
<feature type="transmembrane region" description="Helical" evidence="7">
    <location>
        <begin position="48"/>
        <end position="67"/>
    </location>
</feature>
<evidence type="ECO:0000259" key="8">
    <source>
        <dbReference type="Pfam" id="PF00535"/>
    </source>
</evidence>
<feature type="region of interest" description="Disordered" evidence="6">
    <location>
        <begin position="14"/>
        <end position="40"/>
    </location>
</feature>
<keyword evidence="3" id="KW-0328">Glycosyltransferase</keyword>
<proteinExistence type="predicted"/>
<evidence type="ECO:0000256" key="2">
    <source>
        <dbReference type="ARBA" id="ARBA00022475"/>
    </source>
</evidence>
<evidence type="ECO:0000256" key="3">
    <source>
        <dbReference type="ARBA" id="ARBA00022676"/>
    </source>
</evidence>
<dbReference type="SUPFAM" id="SSF53448">
    <property type="entry name" value="Nucleotide-diphospho-sugar transferases"/>
    <property type="match status" value="1"/>
</dbReference>
<keyword evidence="2" id="KW-1003">Cell membrane</keyword>
<comment type="subcellular location">
    <subcellularLocation>
        <location evidence="1">Cell membrane</location>
    </subcellularLocation>
</comment>
<dbReference type="EMBL" id="JALJOV010000063">
    <property type="protein sequence ID" value="KAK9867809.1"/>
    <property type="molecule type" value="Genomic_DNA"/>
</dbReference>